<feature type="domain" description="N-acyltransferase N-terminal" evidence="1">
    <location>
        <begin position="43"/>
        <end position="174"/>
    </location>
</feature>
<dbReference type="InterPro" id="IPR041644">
    <property type="entry name" value="GNAT_C"/>
</dbReference>
<organism evidence="3 4">
    <name type="scientific">Cohnella hongkongensis</name>
    <dbReference type="NCBI Taxonomy" id="178337"/>
    <lineage>
        <taxon>Bacteria</taxon>
        <taxon>Bacillati</taxon>
        <taxon>Bacillota</taxon>
        <taxon>Bacilli</taxon>
        <taxon>Bacillales</taxon>
        <taxon>Paenibacillaceae</taxon>
        <taxon>Cohnella</taxon>
    </lineage>
</organism>
<keyword evidence="3" id="KW-0012">Acyltransferase</keyword>
<evidence type="ECO:0000313" key="4">
    <source>
        <dbReference type="Proteomes" id="UP001596028"/>
    </source>
</evidence>
<comment type="caution">
    <text evidence="3">The sequence shown here is derived from an EMBL/GenBank/DDBJ whole genome shotgun (WGS) entry which is preliminary data.</text>
</comment>
<dbReference type="Gene3D" id="3.40.630.120">
    <property type="match status" value="1"/>
</dbReference>
<protein>
    <submittedName>
        <fullName evidence="3">Acyltransferase domain-containing protein</fullName>
    </submittedName>
</protein>
<keyword evidence="4" id="KW-1185">Reference proteome</keyword>
<dbReference type="RefSeq" id="WP_378091909.1">
    <property type="nucleotide sequence ID" value="NZ_JBHSEP010000001.1"/>
</dbReference>
<evidence type="ECO:0000259" key="2">
    <source>
        <dbReference type="Pfam" id="PF18164"/>
    </source>
</evidence>
<gene>
    <name evidence="3" type="ORF">ACFO3S_02600</name>
</gene>
<proteinExistence type="predicted"/>
<dbReference type="EMBL" id="JBHSEP010000001">
    <property type="protein sequence ID" value="MFC4597117.1"/>
    <property type="molecule type" value="Genomic_DNA"/>
</dbReference>
<name>A0ABV9F640_9BACL</name>
<accession>A0ABV9F640</accession>
<reference evidence="4" key="1">
    <citation type="journal article" date="2019" name="Int. J. Syst. Evol. Microbiol.">
        <title>The Global Catalogue of Microorganisms (GCM) 10K type strain sequencing project: providing services to taxonomists for standard genome sequencing and annotation.</title>
        <authorList>
            <consortium name="The Broad Institute Genomics Platform"/>
            <consortium name="The Broad Institute Genome Sequencing Center for Infectious Disease"/>
            <person name="Wu L."/>
            <person name="Ma J."/>
        </authorList>
    </citation>
    <scope>NUCLEOTIDE SEQUENCE [LARGE SCALE GENOMIC DNA]</scope>
    <source>
        <strain evidence="4">CCUG 49571</strain>
    </source>
</reference>
<feature type="domain" description="GNAT-like C-terminal" evidence="2">
    <location>
        <begin position="265"/>
        <end position="396"/>
    </location>
</feature>
<evidence type="ECO:0000259" key="1">
    <source>
        <dbReference type="Pfam" id="PF18082"/>
    </source>
</evidence>
<keyword evidence="3" id="KW-0808">Transferase</keyword>
<dbReference type="Pfam" id="PF18164">
    <property type="entry name" value="GNAT_C"/>
    <property type="match status" value="1"/>
</dbReference>
<evidence type="ECO:0000313" key="3">
    <source>
        <dbReference type="EMBL" id="MFC4597117.1"/>
    </source>
</evidence>
<dbReference type="Proteomes" id="UP001596028">
    <property type="component" value="Unassembled WGS sequence"/>
</dbReference>
<dbReference type="InterPro" id="IPR041273">
    <property type="entry name" value="NAT_N"/>
</dbReference>
<sequence>MTEPRPDFHQCVAYCRFDHLPEGLEEKYASFEADGETALIPRDFLEELLKRYELPAAVREQMEEALKEIEQDRILFRFTRFLSSAMTVARNRCDPVFYNAMTPGCMKRHGAWYSFLLLLSCIGPAMKLLERRGVPASRYEDVPHQPLKTQLEKIVSSGDPGVHDFPWVMNFYTCSIFLFDRFLFIPHGFDSAFSMYRSSVTNRVVALRHAGETFRSDGQPDGMNGVFDEESRFESVWEEDDAGITANRINPLGFVERETTRIDKKVWAPALRKGDWLLALHIPSGPGYTPERLKTSMEMAIDFYDRYFPEMPIKGFWSESWLYDTRLSLVLDPERSRIVQVQRQLYNYPVGDGDGMLRYELFGDRSADPLQDGRPLKTSLQKAAADYMKTGARFNTLGMIVLKEDVPAIGSMPYITSKDIDLFRATVDSHLRGRVANG</sequence>
<dbReference type="Pfam" id="PF18082">
    <property type="entry name" value="NAT_N"/>
    <property type="match status" value="1"/>
</dbReference>
<dbReference type="GO" id="GO:0016746">
    <property type="term" value="F:acyltransferase activity"/>
    <property type="evidence" value="ECO:0007669"/>
    <property type="project" value="UniProtKB-KW"/>
</dbReference>